<name>A0ABW6A3Y2_9BACT</name>
<gene>
    <name evidence="9" type="ORF">ACFS6H_08610</name>
</gene>
<accession>A0ABW6A3Y2</accession>
<keyword evidence="6" id="KW-0479">Metal-binding</keyword>
<reference evidence="10" key="1">
    <citation type="journal article" date="2019" name="Int. J. Syst. Evol. Microbiol.">
        <title>The Global Catalogue of Microorganisms (GCM) 10K type strain sequencing project: providing services to taxonomists for standard genome sequencing and annotation.</title>
        <authorList>
            <consortium name="The Broad Institute Genomics Platform"/>
            <consortium name="The Broad Institute Genome Sequencing Center for Infectious Disease"/>
            <person name="Wu L."/>
            <person name="Ma J."/>
        </authorList>
    </citation>
    <scope>NUCLEOTIDE SEQUENCE [LARGE SCALE GENOMIC DNA]</scope>
    <source>
        <strain evidence="10">KCTC 23299</strain>
    </source>
</reference>
<dbReference type="InterPro" id="IPR036280">
    <property type="entry name" value="Multihaem_cyt_sf"/>
</dbReference>
<keyword evidence="5" id="KW-0349">Heme</keyword>
<evidence type="ECO:0000313" key="9">
    <source>
        <dbReference type="EMBL" id="MFD2919764.1"/>
    </source>
</evidence>
<keyword evidence="7" id="KW-0249">Electron transport</keyword>
<dbReference type="InterPro" id="IPR003158">
    <property type="entry name" value="Photosyn_RC_cyt_c-su"/>
</dbReference>
<proteinExistence type="predicted"/>
<comment type="caution">
    <text evidence="9">The sequence shown here is derived from an EMBL/GenBank/DDBJ whole genome shotgun (WGS) entry which is preliminary data.</text>
</comment>
<dbReference type="EMBL" id="JBHUOZ010000002">
    <property type="protein sequence ID" value="MFD2919764.1"/>
    <property type="molecule type" value="Genomic_DNA"/>
</dbReference>
<dbReference type="RefSeq" id="WP_386097319.1">
    <property type="nucleotide sequence ID" value="NZ_JBHUOZ010000002.1"/>
</dbReference>
<comment type="function">
    <text evidence="1">The reaction center of purple bacteria contains a tightly bound cytochrome molecule which re-reduces the photo oxidized primary electron donor.</text>
</comment>
<keyword evidence="3" id="KW-0813">Transport</keyword>
<keyword evidence="10" id="KW-1185">Reference proteome</keyword>
<organism evidence="9 10">
    <name type="scientific">Terrimonas rubra</name>
    <dbReference type="NCBI Taxonomy" id="1035890"/>
    <lineage>
        <taxon>Bacteria</taxon>
        <taxon>Pseudomonadati</taxon>
        <taxon>Bacteroidota</taxon>
        <taxon>Chitinophagia</taxon>
        <taxon>Chitinophagales</taxon>
        <taxon>Chitinophagaceae</taxon>
        <taxon>Terrimonas</taxon>
    </lineage>
</organism>
<keyword evidence="4" id="KW-0602">Photosynthesis</keyword>
<evidence type="ECO:0000256" key="7">
    <source>
        <dbReference type="ARBA" id="ARBA00022982"/>
    </source>
</evidence>
<sequence length="130" mass="14648">MKQKINTWTVISGIILMVVSGVAATKIEQGKKRNLKVLPKDISDAKLDSIMHTYNKALGVNCAFCHSPHATIKDSLDYSLDDNPMKEEGRKMIRLTMDINKNYFHYDKNTPAAYLTSVTCITCHRGDPYP</sequence>
<keyword evidence="8" id="KW-0408">Iron</keyword>
<dbReference type="Pfam" id="PF02276">
    <property type="entry name" value="CytoC_RC"/>
    <property type="match status" value="1"/>
</dbReference>
<dbReference type="SUPFAM" id="SSF48695">
    <property type="entry name" value="Multiheme cytochromes"/>
    <property type="match status" value="1"/>
</dbReference>
<evidence type="ECO:0000256" key="3">
    <source>
        <dbReference type="ARBA" id="ARBA00022448"/>
    </source>
</evidence>
<evidence type="ECO:0000256" key="5">
    <source>
        <dbReference type="ARBA" id="ARBA00022617"/>
    </source>
</evidence>
<protein>
    <recommendedName>
        <fullName evidence="2">Photosynthetic reaction center cytochrome c subunit</fullName>
    </recommendedName>
</protein>
<evidence type="ECO:0000256" key="2">
    <source>
        <dbReference type="ARBA" id="ARBA00015978"/>
    </source>
</evidence>
<dbReference type="Gene3D" id="1.10.468.10">
    <property type="entry name" value="Photosynthetic Reaction Center, subunit C, domain 2"/>
    <property type="match status" value="1"/>
</dbReference>
<dbReference type="NCBIfam" id="NF033196">
    <property type="entry name" value="c_type_nonphoto"/>
    <property type="match status" value="1"/>
</dbReference>
<evidence type="ECO:0000313" key="10">
    <source>
        <dbReference type="Proteomes" id="UP001597511"/>
    </source>
</evidence>
<dbReference type="InterPro" id="IPR023119">
    <property type="entry name" value="Multihaem_cyt_PRC_cyt_su-like"/>
</dbReference>
<evidence type="ECO:0000256" key="4">
    <source>
        <dbReference type="ARBA" id="ARBA00022531"/>
    </source>
</evidence>
<evidence type="ECO:0000256" key="6">
    <source>
        <dbReference type="ARBA" id="ARBA00022723"/>
    </source>
</evidence>
<evidence type="ECO:0000256" key="8">
    <source>
        <dbReference type="ARBA" id="ARBA00023004"/>
    </source>
</evidence>
<dbReference type="Proteomes" id="UP001597511">
    <property type="component" value="Unassembled WGS sequence"/>
</dbReference>
<evidence type="ECO:0000256" key="1">
    <source>
        <dbReference type="ARBA" id="ARBA00003196"/>
    </source>
</evidence>